<keyword evidence="8" id="KW-0670">Pyruvate</keyword>
<dbReference type="AlphaFoldDB" id="A0A0R2D346"/>
<comment type="caution">
    <text evidence="8">The sequence shown here is derived from an EMBL/GenBank/DDBJ whole genome shotgun (WGS) entry which is preliminary data.</text>
</comment>
<dbReference type="InterPro" id="IPR029061">
    <property type="entry name" value="THDP-binding"/>
</dbReference>
<dbReference type="SUPFAM" id="SSF52518">
    <property type="entry name" value="Thiamin diphosphate-binding fold (THDP-binding)"/>
    <property type="match status" value="2"/>
</dbReference>
<protein>
    <recommendedName>
        <fullName evidence="3">Pyruvate oxidase</fullName>
        <ecNumber evidence="3">1.2.3.3</ecNumber>
    </recommendedName>
</protein>
<dbReference type="PROSITE" id="PS00187">
    <property type="entry name" value="TPP_ENZYMES"/>
    <property type="match status" value="1"/>
</dbReference>
<accession>A0A0R2D346</accession>
<gene>
    <name evidence="8" type="ORF">FC56_GL001563</name>
</gene>
<reference evidence="8 9" key="1">
    <citation type="journal article" date="2015" name="Genome Announc.">
        <title>Expanding the biotechnology potential of lactobacilli through comparative genomics of 213 strains and associated genera.</title>
        <authorList>
            <person name="Sun Z."/>
            <person name="Harris H.M."/>
            <person name="McCann A."/>
            <person name="Guo C."/>
            <person name="Argimon S."/>
            <person name="Zhang W."/>
            <person name="Yang X."/>
            <person name="Jeffery I.B."/>
            <person name="Cooney J.C."/>
            <person name="Kagawa T.F."/>
            <person name="Liu W."/>
            <person name="Song Y."/>
            <person name="Salvetti E."/>
            <person name="Wrobel A."/>
            <person name="Rasinkangas P."/>
            <person name="Parkhill J."/>
            <person name="Rea M.C."/>
            <person name="O'Sullivan O."/>
            <person name="Ritari J."/>
            <person name="Douillard F.P."/>
            <person name="Paul Ross R."/>
            <person name="Yang R."/>
            <person name="Briner A.E."/>
            <person name="Felis G.E."/>
            <person name="de Vos W.M."/>
            <person name="Barrangou R."/>
            <person name="Klaenhammer T.R."/>
            <person name="Caufield P.W."/>
            <person name="Cui Y."/>
            <person name="Zhang H."/>
            <person name="O'Toole P.W."/>
        </authorList>
    </citation>
    <scope>NUCLEOTIDE SEQUENCE [LARGE SCALE GENOMIC DNA]</scope>
    <source>
        <strain evidence="8 9">DSM 24302</strain>
    </source>
</reference>
<evidence type="ECO:0000256" key="3">
    <source>
        <dbReference type="NCBIfam" id="TIGR02720"/>
    </source>
</evidence>
<evidence type="ECO:0000256" key="4">
    <source>
        <dbReference type="RuleBase" id="RU362132"/>
    </source>
</evidence>
<dbReference type="GO" id="GO:0030976">
    <property type="term" value="F:thiamine pyrophosphate binding"/>
    <property type="evidence" value="ECO:0007669"/>
    <property type="project" value="InterPro"/>
</dbReference>
<dbReference type="RefSeq" id="WP_056977891.1">
    <property type="nucleotide sequence ID" value="NZ_AYZR01000004.1"/>
</dbReference>
<dbReference type="InterPro" id="IPR014092">
    <property type="entry name" value="Pyruvate_oxidase"/>
</dbReference>
<dbReference type="Proteomes" id="UP000051256">
    <property type="component" value="Unassembled WGS sequence"/>
</dbReference>
<evidence type="ECO:0000259" key="5">
    <source>
        <dbReference type="Pfam" id="PF00205"/>
    </source>
</evidence>
<dbReference type="EC" id="1.2.3.3" evidence="3"/>
<dbReference type="InterPro" id="IPR047211">
    <property type="entry name" value="POXB-like"/>
</dbReference>
<dbReference type="PANTHER" id="PTHR42981:SF2">
    <property type="entry name" value="PYRUVATE DEHYDROGENASE [UBIQUINONE]"/>
    <property type="match status" value="1"/>
</dbReference>
<dbReference type="GO" id="GO:0047112">
    <property type="term" value="F:pyruvate oxidase activity"/>
    <property type="evidence" value="ECO:0007669"/>
    <property type="project" value="UniProtKB-UniRule"/>
</dbReference>
<dbReference type="NCBIfam" id="TIGR02720">
    <property type="entry name" value="pyruv_oxi_spxB"/>
    <property type="match status" value="1"/>
</dbReference>
<dbReference type="SUPFAM" id="SSF52467">
    <property type="entry name" value="DHS-like NAD/FAD-binding domain"/>
    <property type="match status" value="1"/>
</dbReference>
<sequence>MSETINSGVAMVQTLESWGVNHVYGLPGGTVNNLMYALDAEKDNINFIHVRHEEVGAMAASADYKIAGQIGVAIGSAGPGATHLLQGIYDAKMDKVPALYLVGQSPQSDMNFDAFQEMDEDPLFQDGAVYARTVTTAVSLPHVVDEAIRRAYAYHGPAVVIIPNDLAGKEIPAEGNYSSANAHRYNHLAAPNDQDIKSALSLIAEAKRPVMFVGVGTKNDADAIMELSTKLQMPVMTSAIAKDIIPSDFEALLGSSMRVASKPANEALTKTDLILFVGSDLPFGQIEFRPEVKFIQIDSNPAKLGKRHHADVAILTDASEALAKLVALSTPAPKSDWYAANVANVANWWQYLNHLMDRTDDPMRVEPAFKQLNRIADPDAIFSIDVGQVDQNAVRMLRMNGQRRWFTSGLFATMGFGLPGALAAALQYPGRQVFNLTGDGAFSMIMQDLITERRYHLPIINVVFSNDVLGFIQDEQEDEHHEFFGIDLNSMDFAQIAEAQGVKGITVTKMSELEAAFDQANEVAQSGSPVLINIHILDERPIPVEHLQLDPSQFSADQINAFKKRYLAEDLQPLSYFLDQQN</sequence>
<evidence type="ECO:0000313" key="9">
    <source>
        <dbReference type="Proteomes" id="UP000051256"/>
    </source>
</evidence>
<dbReference type="Pfam" id="PF00205">
    <property type="entry name" value="TPP_enzyme_M"/>
    <property type="match status" value="1"/>
</dbReference>
<organism evidence="8 9">
    <name type="scientific">Lentilactobacillus senioris DSM 24302 = JCM 17472</name>
    <dbReference type="NCBI Taxonomy" id="1423802"/>
    <lineage>
        <taxon>Bacteria</taxon>
        <taxon>Bacillati</taxon>
        <taxon>Bacillota</taxon>
        <taxon>Bacilli</taxon>
        <taxon>Lactobacillales</taxon>
        <taxon>Lactobacillaceae</taxon>
        <taxon>Lentilactobacillus</taxon>
    </lineage>
</organism>
<dbReference type="Gene3D" id="3.40.50.970">
    <property type="match status" value="2"/>
</dbReference>
<dbReference type="InterPro" id="IPR012000">
    <property type="entry name" value="Thiamin_PyroP_enz_cen_dom"/>
</dbReference>
<dbReference type="CDD" id="cd07039">
    <property type="entry name" value="TPP_PYR_POX"/>
    <property type="match status" value="1"/>
</dbReference>
<dbReference type="CDD" id="cd02014">
    <property type="entry name" value="TPP_POX"/>
    <property type="match status" value="1"/>
</dbReference>
<feature type="domain" description="Thiamine pyrophosphate enzyme N-terminal TPP-binding" evidence="7">
    <location>
        <begin position="8"/>
        <end position="120"/>
    </location>
</feature>
<dbReference type="STRING" id="1423802.FC56_GL001563"/>
<feature type="domain" description="Thiamine pyrophosphate enzyme central" evidence="5">
    <location>
        <begin position="196"/>
        <end position="325"/>
    </location>
</feature>
<dbReference type="InterPro" id="IPR012001">
    <property type="entry name" value="Thiamin_PyroP_enz_TPP-bd_dom"/>
</dbReference>
<dbReference type="GO" id="GO:0000287">
    <property type="term" value="F:magnesium ion binding"/>
    <property type="evidence" value="ECO:0007669"/>
    <property type="project" value="InterPro"/>
</dbReference>
<dbReference type="Pfam" id="PF02775">
    <property type="entry name" value="TPP_enzyme_C"/>
    <property type="match status" value="1"/>
</dbReference>
<dbReference type="InterPro" id="IPR047210">
    <property type="entry name" value="TPP_PYR_POXB-like"/>
</dbReference>
<dbReference type="InterPro" id="IPR011766">
    <property type="entry name" value="TPP_enzyme_TPP-bd"/>
</dbReference>
<feature type="domain" description="Thiamine pyrophosphate enzyme TPP-binding" evidence="6">
    <location>
        <begin position="385"/>
        <end position="534"/>
    </location>
</feature>
<proteinExistence type="inferred from homology"/>
<comment type="similarity">
    <text evidence="1 4">Belongs to the TPP enzyme family.</text>
</comment>
<dbReference type="PANTHER" id="PTHR42981">
    <property type="entry name" value="PYRUVATE DEHYDROGENASE [UBIQUINONE]"/>
    <property type="match status" value="1"/>
</dbReference>
<evidence type="ECO:0000256" key="2">
    <source>
        <dbReference type="ARBA" id="ARBA00023052"/>
    </source>
</evidence>
<dbReference type="InterPro" id="IPR047212">
    <property type="entry name" value="TPP_POXB-like"/>
</dbReference>
<evidence type="ECO:0000256" key="1">
    <source>
        <dbReference type="ARBA" id="ARBA00007812"/>
    </source>
</evidence>
<evidence type="ECO:0000259" key="6">
    <source>
        <dbReference type="Pfam" id="PF02775"/>
    </source>
</evidence>
<keyword evidence="9" id="KW-1185">Reference proteome</keyword>
<keyword evidence="2 4" id="KW-0786">Thiamine pyrophosphate</keyword>
<dbReference type="PATRIC" id="fig|1423802.4.peg.1584"/>
<dbReference type="InterPro" id="IPR000399">
    <property type="entry name" value="TPP-bd_CS"/>
</dbReference>
<dbReference type="Gene3D" id="3.40.50.1220">
    <property type="entry name" value="TPP-binding domain"/>
    <property type="match status" value="1"/>
</dbReference>
<dbReference type="InterPro" id="IPR029035">
    <property type="entry name" value="DHS-like_NAD/FAD-binding_dom"/>
</dbReference>
<dbReference type="EMBL" id="AYZR01000004">
    <property type="protein sequence ID" value="KRM94604.1"/>
    <property type="molecule type" value="Genomic_DNA"/>
</dbReference>
<name>A0A0R2D346_9LACO</name>
<dbReference type="Gene3D" id="1.10.10.940">
    <property type="match status" value="1"/>
</dbReference>
<evidence type="ECO:0000259" key="7">
    <source>
        <dbReference type="Pfam" id="PF02776"/>
    </source>
</evidence>
<evidence type="ECO:0000313" key="8">
    <source>
        <dbReference type="EMBL" id="KRM94604.1"/>
    </source>
</evidence>
<dbReference type="Pfam" id="PF02776">
    <property type="entry name" value="TPP_enzyme_N"/>
    <property type="match status" value="1"/>
</dbReference>